<evidence type="ECO:0000256" key="1">
    <source>
        <dbReference type="SAM" id="MobiDB-lite"/>
    </source>
</evidence>
<proteinExistence type="predicted"/>
<feature type="domain" description="FAS1" evidence="2">
    <location>
        <begin position="237"/>
        <end position="361"/>
    </location>
</feature>
<organism evidence="3">
    <name type="scientific">Phaffia rhodozyma</name>
    <name type="common">Yeast</name>
    <name type="synonym">Xanthophyllomyces dendrorhous</name>
    <dbReference type="NCBI Taxonomy" id="264483"/>
    <lineage>
        <taxon>Eukaryota</taxon>
        <taxon>Fungi</taxon>
        <taxon>Dikarya</taxon>
        <taxon>Basidiomycota</taxon>
        <taxon>Agaricomycotina</taxon>
        <taxon>Tremellomycetes</taxon>
        <taxon>Cystofilobasidiales</taxon>
        <taxon>Mrakiaceae</taxon>
        <taxon>Phaffia</taxon>
    </lineage>
</organism>
<name>A0A0F7SMJ2_PHARH</name>
<dbReference type="InterPro" id="IPR000782">
    <property type="entry name" value="FAS1_domain"/>
</dbReference>
<feature type="compositionally biased region" description="Low complexity" evidence="1">
    <location>
        <begin position="123"/>
        <end position="185"/>
    </location>
</feature>
<sequence length="363" mass="38144">MSTTAWAYWAQTADHALIPLFKEIEKAGANYTIAVPTIAGFRTFTTSKGVNTSDLATLNSKGWKSTWADAYPYHFLKSTVKTTAVKSNQTIILDSYKTSPAGDWPLQMVYYMDGNIKAKDVSAASTSSSSSNSTTSTSGHGSSSSNSTTSASGHGSSSSNSTTVVASSTSTATDSAASAATSTTTRTHNHKRARGGKGTTTSSVDMSGIFNGTFGDSFYGQYNVTIPDTTVGTFGIAQAVSGWVNEPKWLKDTLSDLSINYTSLVALYPSFANLSTSRYTLFLPPSSSIPTYSGAAFESFVGKHLVKSLAYSPMYGSGGANLTAQDGSTIAWTDGGVNGATVLHRDVLTNAMVLQLIDQPFTN</sequence>
<accession>A0A0F7SMJ2</accession>
<evidence type="ECO:0000313" key="3">
    <source>
        <dbReference type="EMBL" id="CED82646.1"/>
    </source>
</evidence>
<dbReference type="EMBL" id="LN483124">
    <property type="protein sequence ID" value="CED82646.1"/>
    <property type="molecule type" value="Genomic_DNA"/>
</dbReference>
<feature type="region of interest" description="Disordered" evidence="1">
    <location>
        <begin position="123"/>
        <end position="202"/>
    </location>
</feature>
<dbReference type="AlphaFoldDB" id="A0A0F7SMJ2"/>
<dbReference type="PROSITE" id="PS50213">
    <property type="entry name" value="FAS1"/>
    <property type="match status" value="1"/>
</dbReference>
<reference evidence="3" key="1">
    <citation type="submission" date="2014-08" db="EMBL/GenBank/DDBJ databases">
        <authorList>
            <person name="Sharma Rahul"/>
            <person name="Thines Marco"/>
        </authorList>
    </citation>
    <scope>NUCLEOTIDE SEQUENCE</scope>
</reference>
<protein>
    <submittedName>
        <fullName evidence="3">FAS1 domain</fullName>
    </submittedName>
</protein>
<evidence type="ECO:0000259" key="2">
    <source>
        <dbReference type="PROSITE" id="PS50213"/>
    </source>
</evidence>